<organism evidence="2 3">
    <name type="scientific">Heligmosomoides polygyrus</name>
    <name type="common">Parasitic roundworm</name>
    <dbReference type="NCBI Taxonomy" id="6339"/>
    <lineage>
        <taxon>Eukaryota</taxon>
        <taxon>Metazoa</taxon>
        <taxon>Ecdysozoa</taxon>
        <taxon>Nematoda</taxon>
        <taxon>Chromadorea</taxon>
        <taxon>Rhabditida</taxon>
        <taxon>Rhabditina</taxon>
        <taxon>Rhabditomorpha</taxon>
        <taxon>Strongyloidea</taxon>
        <taxon>Heligmosomidae</taxon>
        <taxon>Heligmosomoides</taxon>
    </lineage>
</organism>
<evidence type="ECO:0000313" key="2">
    <source>
        <dbReference type="Proteomes" id="UP000050761"/>
    </source>
</evidence>
<dbReference type="AlphaFoldDB" id="A0A183GRU2"/>
<keyword evidence="2" id="KW-1185">Reference proteome</keyword>
<proteinExistence type="predicted"/>
<keyword evidence="1" id="KW-0472">Membrane</keyword>
<protein>
    <submittedName>
        <fullName evidence="3">EGF-like domain-containing protein</fullName>
    </submittedName>
</protein>
<sequence length="168" mass="18915">LQARAKSTDEEDVDSSRRRLKTSCRLQGPQTALSDFGGRIKLFCPYSPRVENSDPTCGPHYSGAACDWPICVHGVVDPVRRICLCRNNFAPPFCEFCLPGELPVPPSCTQCDREILPSLKEPLLHGIVYLLIILLIVLTYFVCTWRRPSPPPYTEVTRDPPPPPYYLI</sequence>
<evidence type="ECO:0000313" key="3">
    <source>
        <dbReference type="WBParaSite" id="HPBE_0002541201-mRNA-1"/>
    </source>
</evidence>
<accession>A0A183GRU2</accession>
<evidence type="ECO:0000256" key="1">
    <source>
        <dbReference type="SAM" id="Phobius"/>
    </source>
</evidence>
<keyword evidence="1" id="KW-1133">Transmembrane helix</keyword>
<dbReference type="WBParaSite" id="HPBE_0002541201-mRNA-1">
    <property type="protein sequence ID" value="HPBE_0002541201-mRNA-1"/>
    <property type="gene ID" value="HPBE_0002541201"/>
</dbReference>
<name>A0A183GRU2_HELPZ</name>
<keyword evidence="1" id="KW-0812">Transmembrane</keyword>
<reference evidence="3" key="1">
    <citation type="submission" date="2019-09" db="UniProtKB">
        <authorList>
            <consortium name="WormBaseParasite"/>
        </authorList>
    </citation>
    <scope>IDENTIFICATION</scope>
</reference>
<dbReference type="Proteomes" id="UP000050761">
    <property type="component" value="Unassembled WGS sequence"/>
</dbReference>
<feature type="transmembrane region" description="Helical" evidence="1">
    <location>
        <begin position="123"/>
        <end position="142"/>
    </location>
</feature>